<evidence type="ECO:0000256" key="3">
    <source>
        <dbReference type="ARBA" id="ARBA00022723"/>
    </source>
</evidence>
<dbReference type="EMBL" id="JAJSOF020000013">
    <property type="protein sequence ID" value="KAJ4443635.1"/>
    <property type="molecule type" value="Genomic_DNA"/>
</dbReference>
<keyword evidence="5 8" id="KW-0186">Copper</keyword>
<evidence type="ECO:0000313" key="10">
    <source>
        <dbReference type="EMBL" id="KAJ4443635.1"/>
    </source>
</evidence>
<proteinExistence type="inferred from homology"/>
<evidence type="ECO:0000256" key="6">
    <source>
        <dbReference type="ARBA" id="ARBA00023128"/>
    </source>
</evidence>
<dbReference type="InterPro" id="IPR036249">
    <property type="entry name" value="Thioredoxin-like_sf"/>
</dbReference>
<keyword evidence="7 9" id="KW-0472">Membrane</keyword>
<evidence type="ECO:0000313" key="11">
    <source>
        <dbReference type="Proteomes" id="UP001148838"/>
    </source>
</evidence>
<evidence type="ECO:0008006" key="12">
    <source>
        <dbReference type="Google" id="ProtNLM"/>
    </source>
</evidence>
<reference evidence="10 11" key="1">
    <citation type="journal article" date="2022" name="Allergy">
        <title>Genome assembly and annotation of Periplaneta americana reveal a comprehensive cockroach allergen profile.</title>
        <authorList>
            <person name="Wang L."/>
            <person name="Xiong Q."/>
            <person name="Saelim N."/>
            <person name="Wang L."/>
            <person name="Nong W."/>
            <person name="Wan A.T."/>
            <person name="Shi M."/>
            <person name="Liu X."/>
            <person name="Cao Q."/>
            <person name="Hui J.H.L."/>
            <person name="Sookrung N."/>
            <person name="Leung T.F."/>
            <person name="Tungtrongchitr A."/>
            <person name="Tsui S.K.W."/>
        </authorList>
    </citation>
    <scope>NUCLEOTIDE SEQUENCE [LARGE SCALE GENOMIC DNA]</scope>
    <source>
        <strain evidence="10">PWHHKU_190912</strain>
    </source>
</reference>
<keyword evidence="4 8" id="KW-0999">Mitochondrion inner membrane</keyword>
<dbReference type="InterPro" id="IPR017276">
    <property type="entry name" value="Synth_of_cyt-c-oxidase_Sco1/2"/>
</dbReference>
<sequence length="253" mass="28745">MREAVVGCVPRKPLSNIGLTRLYCNAALPPKKPKESRGPITWKSLSITAVIGGGLLAFMLYLKREKEIAIQKERKRQLGKASIGGSFELIDHNNKVRKSEDFLGQWLLIYFGFTHCPDICPDELEKMAAVIKALDAEKVVPPVQPLFITVDPLRDTAEVVRKYVEEFSPRILGLTGSVEQVEKACKAYRVYFSAGPRDKDEDYIVDHTIIMYLVNPDGEFVDYYGQNRLVEEITSSIRVNMAKWDQFNNPSWF</sequence>
<keyword evidence="8" id="KW-0143">Chaperone</keyword>
<accession>A0ABQ8TAS3</accession>
<dbReference type="InterPro" id="IPR003782">
    <property type="entry name" value="SCO1/SenC"/>
</dbReference>
<organism evidence="10 11">
    <name type="scientific">Periplaneta americana</name>
    <name type="common">American cockroach</name>
    <name type="synonym">Blatta americana</name>
    <dbReference type="NCBI Taxonomy" id="6978"/>
    <lineage>
        <taxon>Eukaryota</taxon>
        <taxon>Metazoa</taxon>
        <taxon>Ecdysozoa</taxon>
        <taxon>Arthropoda</taxon>
        <taxon>Hexapoda</taxon>
        <taxon>Insecta</taxon>
        <taxon>Pterygota</taxon>
        <taxon>Neoptera</taxon>
        <taxon>Polyneoptera</taxon>
        <taxon>Dictyoptera</taxon>
        <taxon>Blattodea</taxon>
        <taxon>Blattoidea</taxon>
        <taxon>Blattidae</taxon>
        <taxon>Blattinae</taxon>
        <taxon>Periplaneta</taxon>
    </lineage>
</organism>
<comment type="similarity">
    <text evidence="2 8">Belongs to the SCO1/2 family.</text>
</comment>
<evidence type="ECO:0000256" key="2">
    <source>
        <dbReference type="ARBA" id="ARBA00010996"/>
    </source>
</evidence>
<dbReference type="PIRSF" id="PIRSF037736">
    <property type="entry name" value="SCO1"/>
    <property type="match status" value="1"/>
</dbReference>
<feature type="transmembrane region" description="Helical" evidence="9">
    <location>
        <begin position="40"/>
        <end position="62"/>
    </location>
</feature>
<comment type="subunit">
    <text evidence="8">Homodimer.</text>
</comment>
<comment type="subcellular location">
    <subcellularLocation>
        <location evidence="1 8">Mitochondrion inner membrane</location>
    </subcellularLocation>
</comment>
<dbReference type="CDD" id="cd02968">
    <property type="entry name" value="SCO"/>
    <property type="match status" value="1"/>
</dbReference>
<keyword evidence="6 8" id="KW-0496">Mitochondrion</keyword>
<dbReference type="Proteomes" id="UP001148838">
    <property type="component" value="Unassembled WGS sequence"/>
</dbReference>
<evidence type="ECO:0000256" key="9">
    <source>
        <dbReference type="SAM" id="Phobius"/>
    </source>
</evidence>
<dbReference type="Pfam" id="PF02630">
    <property type="entry name" value="SCO1-SenC"/>
    <property type="match status" value="1"/>
</dbReference>
<gene>
    <name evidence="10" type="ORF">ANN_05309</name>
</gene>
<comment type="caution">
    <text evidence="10">The sequence shown here is derived from an EMBL/GenBank/DDBJ whole genome shotgun (WGS) entry which is preliminary data.</text>
</comment>
<dbReference type="PANTHER" id="PTHR12151">
    <property type="entry name" value="ELECTRON TRANSPORT PROTIN SCO1/SENC FAMILY MEMBER"/>
    <property type="match status" value="1"/>
</dbReference>
<name>A0ABQ8TAS3_PERAM</name>
<evidence type="ECO:0000256" key="5">
    <source>
        <dbReference type="ARBA" id="ARBA00023008"/>
    </source>
</evidence>
<keyword evidence="11" id="KW-1185">Reference proteome</keyword>
<evidence type="ECO:0000256" key="4">
    <source>
        <dbReference type="ARBA" id="ARBA00022792"/>
    </source>
</evidence>
<comment type="function">
    <text evidence="8">Copper metallochaperone essential for the synthesis and maturation of cytochrome c oxidase subunit II (MT-CO2/COX2) by facilitating the incorporation of copper into the Cu(A) site of MT-CO2/COX2.</text>
</comment>
<dbReference type="Gene3D" id="3.40.30.10">
    <property type="entry name" value="Glutaredoxin"/>
    <property type="match status" value="1"/>
</dbReference>
<dbReference type="SUPFAM" id="SSF52833">
    <property type="entry name" value="Thioredoxin-like"/>
    <property type="match status" value="1"/>
</dbReference>
<evidence type="ECO:0000256" key="7">
    <source>
        <dbReference type="ARBA" id="ARBA00023136"/>
    </source>
</evidence>
<keyword evidence="9" id="KW-0812">Transmembrane</keyword>
<keyword evidence="9" id="KW-1133">Transmembrane helix</keyword>
<keyword evidence="3 8" id="KW-0479">Metal-binding</keyword>
<dbReference type="PANTHER" id="PTHR12151:SF5">
    <property type="entry name" value="AT19154P"/>
    <property type="match status" value="1"/>
</dbReference>
<protein>
    <recommendedName>
        <fullName evidence="12">Protein SCO1 homolog, mitochondrial</fullName>
    </recommendedName>
</protein>
<evidence type="ECO:0000256" key="8">
    <source>
        <dbReference type="PIRNR" id="PIRNR037736"/>
    </source>
</evidence>
<evidence type="ECO:0000256" key="1">
    <source>
        <dbReference type="ARBA" id="ARBA00004273"/>
    </source>
</evidence>